<organism evidence="1 2">
    <name type="scientific">Panicum hallii var. hallii</name>
    <dbReference type="NCBI Taxonomy" id="1504633"/>
    <lineage>
        <taxon>Eukaryota</taxon>
        <taxon>Viridiplantae</taxon>
        <taxon>Streptophyta</taxon>
        <taxon>Embryophyta</taxon>
        <taxon>Tracheophyta</taxon>
        <taxon>Spermatophyta</taxon>
        <taxon>Magnoliopsida</taxon>
        <taxon>Liliopsida</taxon>
        <taxon>Poales</taxon>
        <taxon>Poaceae</taxon>
        <taxon>PACMAD clade</taxon>
        <taxon>Panicoideae</taxon>
        <taxon>Panicodae</taxon>
        <taxon>Paniceae</taxon>
        <taxon>Panicinae</taxon>
        <taxon>Panicum</taxon>
        <taxon>Panicum sect. Panicum</taxon>
    </lineage>
</organism>
<protein>
    <submittedName>
        <fullName evidence="1">Uncharacterized protein</fullName>
    </submittedName>
</protein>
<dbReference type="EMBL" id="CM009749">
    <property type="protein sequence ID" value="PUZ78255.1"/>
    <property type="molecule type" value="Genomic_DNA"/>
</dbReference>
<reference evidence="1 2" key="1">
    <citation type="submission" date="2018-04" db="EMBL/GenBank/DDBJ databases">
        <title>WGS assembly of Panicum hallii var. hallii HAL2.</title>
        <authorList>
            <person name="Lovell J."/>
            <person name="Jenkins J."/>
            <person name="Lowry D."/>
            <person name="Mamidi S."/>
            <person name="Sreedasyam A."/>
            <person name="Weng X."/>
            <person name="Barry K."/>
            <person name="Bonette J."/>
            <person name="Campitelli B."/>
            <person name="Daum C."/>
            <person name="Gordon S."/>
            <person name="Gould B."/>
            <person name="Lipzen A."/>
            <person name="MacQueen A."/>
            <person name="Palacio-Mejia J."/>
            <person name="Plott C."/>
            <person name="Shakirov E."/>
            <person name="Shu S."/>
            <person name="Yoshinaga Y."/>
            <person name="Zane M."/>
            <person name="Rokhsar D."/>
            <person name="Grimwood J."/>
            <person name="Schmutz J."/>
            <person name="Juenger T."/>
        </authorList>
    </citation>
    <scope>NUCLEOTIDE SEQUENCE [LARGE SCALE GENOMIC DNA]</scope>
    <source>
        <strain evidence="2">cv. HAL2</strain>
    </source>
</reference>
<proteinExistence type="predicted"/>
<keyword evidence="2" id="KW-1185">Reference proteome</keyword>
<dbReference type="Gramene" id="PUZ78255">
    <property type="protein sequence ID" value="PUZ78255"/>
    <property type="gene ID" value="GQ55_1G438700"/>
</dbReference>
<accession>A0A2T7FDV2</accession>
<dbReference type="AlphaFoldDB" id="A0A2T7FDV2"/>
<sequence>MRRERWKYTSNLRIRRRRRRSIGRCGRPACRSAPVALPPRAPGGTRASLAAIAMGETSPCARGFEIWGRFRFGIEREEPPSGN</sequence>
<dbReference type="Proteomes" id="UP000244336">
    <property type="component" value="Chromosome 1"/>
</dbReference>
<name>A0A2T7FDV2_9POAL</name>
<evidence type="ECO:0000313" key="1">
    <source>
        <dbReference type="EMBL" id="PUZ78255.1"/>
    </source>
</evidence>
<gene>
    <name evidence="1" type="ORF">GQ55_1G438700</name>
</gene>
<evidence type="ECO:0000313" key="2">
    <source>
        <dbReference type="Proteomes" id="UP000244336"/>
    </source>
</evidence>